<sequence>MLLNRIFNVSELNSRIRDRLTTDLRLCDLWARGELSNVVNHRSGHRYFTLKDGGSQISCVLFRGHSRGLDFELENGQNVLVYGDIEFYRPQGRVQILVKAARRDSGLGEEHLELEILKERLAAEGLFDAERKRPIPNYPACIGVVTSPDGAALRDVLRVLGSCPARIVISPAQVQGGAAPESIASAISALRGIADVIIVGRGGGSAEDLSPFNSELVARAIYRSCCPVVSAVGHETDVTIADFVADVRAPTPSAAAEMVRPEVERLRKDLAEIEAGMKRSLSASVDRRRQRFADLRRDLSGRRMRGIVSEERQSLDRIADRLVSAEDRKIEALAGRRELLAGKLDSLSPLSTLKRGYCITLTKHGLARTASDLSPGELFDLVFADGRLLCRSMGERSDWR</sequence>
<dbReference type="Pfam" id="PF13742">
    <property type="entry name" value="tRNA_anti_2"/>
    <property type="match status" value="1"/>
</dbReference>
<organism evidence="7 10">
    <name type="scientific">Methanothrix harundinacea</name>
    <dbReference type="NCBI Taxonomy" id="301375"/>
    <lineage>
        <taxon>Archaea</taxon>
        <taxon>Methanobacteriati</taxon>
        <taxon>Methanobacteriota</taxon>
        <taxon>Stenosarchaea group</taxon>
        <taxon>Methanomicrobia</taxon>
        <taxon>Methanotrichales</taxon>
        <taxon>Methanotrichaceae</taxon>
        <taxon>Methanothrix</taxon>
    </lineage>
</organism>
<dbReference type="NCBIfam" id="TIGR00237">
    <property type="entry name" value="xseA"/>
    <property type="match status" value="1"/>
</dbReference>
<dbReference type="PATRIC" id="fig|301375.6.peg.2072"/>
<keyword evidence="3" id="KW-0378">Hydrolase</keyword>
<evidence type="ECO:0000256" key="3">
    <source>
        <dbReference type="ARBA" id="ARBA00022801"/>
    </source>
</evidence>
<dbReference type="GO" id="GO:0006308">
    <property type="term" value="P:DNA catabolic process"/>
    <property type="evidence" value="ECO:0007669"/>
    <property type="project" value="InterPro"/>
</dbReference>
<dbReference type="EMBL" id="LGHB01000045">
    <property type="protein sequence ID" value="KUK94680.1"/>
    <property type="molecule type" value="Genomic_DNA"/>
</dbReference>
<dbReference type="Proteomes" id="UP000057043">
    <property type="component" value="Unassembled WGS sequence"/>
</dbReference>
<feature type="domain" description="OB-fold nucleic acid binding" evidence="6">
    <location>
        <begin position="8"/>
        <end position="100"/>
    </location>
</feature>
<dbReference type="InterPro" id="IPR025824">
    <property type="entry name" value="OB-fold_nuc-bd_dom"/>
</dbReference>
<evidence type="ECO:0000256" key="4">
    <source>
        <dbReference type="ARBA" id="ARBA00022839"/>
    </source>
</evidence>
<dbReference type="PANTHER" id="PTHR30008">
    <property type="entry name" value="EXODEOXYRIBONUCLEASE 7 LARGE SUBUNIT"/>
    <property type="match status" value="1"/>
</dbReference>
<dbReference type="InterPro" id="IPR003753">
    <property type="entry name" value="Exonuc_VII_L"/>
</dbReference>
<name>A0A117LF34_9EURY</name>
<gene>
    <name evidence="7" type="ORF">XD72_1925</name>
    <name evidence="8" type="ORF">XE07_2089</name>
</gene>
<keyword evidence="2" id="KW-0540">Nuclease</keyword>
<proteinExistence type="inferred from homology"/>
<evidence type="ECO:0000259" key="6">
    <source>
        <dbReference type="Pfam" id="PF13742"/>
    </source>
</evidence>
<dbReference type="Pfam" id="PF02601">
    <property type="entry name" value="Exonuc_VII_L"/>
    <property type="match status" value="1"/>
</dbReference>
<dbReference type="GO" id="GO:0008855">
    <property type="term" value="F:exodeoxyribonuclease VII activity"/>
    <property type="evidence" value="ECO:0007669"/>
    <property type="project" value="InterPro"/>
</dbReference>
<comment type="caution">
    <text evidence="7">The sequence shown here is derived from an EMBL/GenBank/DDBJ whole genome shotgun (WGS) entry which is preliminary data.</text>
</comment>
<keyword evidence="1" id="KW-0963">Cytoplasm</keyword>
<evidence type="ECO:0000259" key="5">
    <source>
        <dbReference type="Pfam" id="PF02601"/>
    </source>
</evidence>
<reference evidence="8" key="1">
    <citation type="journal article" date="2015" name="MBio">
        <title>Genome-resolved metagenomic analysis reveals roles for candidate phyla and other microbial community members in biogeochemical transformations in oil reservoirs.</title>
        <authorList>
            <person name="Hu P."/>
            <person name="Tom L."/>
            <person name="Singh A."/>
            <person name="Thomas B.C."/>
            <person name="Baker B.J."/>
            <person name="Piceno Y.M."/>
            <person name="Andersen G.L."/>
            <person name="Banfield J.F."/>
        </authorList>
    </citation>
    <scope>NUCLEOTIDE SEQUENCE [LARGE SCALE GENOMIC DNA]</scope>
    <source>
        <strain evidence="8">56_747</strain>
    </source>
</reference>
<dbReference type="PANTHER" id="PTHR30008:SF0">
    <property type="entry name" value="EXODEOXYRIBONUCLEASE 7 LARGE SUBUNIT"/>
    <property type="match status" value="1"/>
</dbReference>
<dbReference type="GO" id="GO:0003676">
    <property type="term" value="F:nucleic acid binding"/>
    <property type="evidence" value="ECO:0007669"/>
    <property type="project" value="InterPro"/>
</dbReference>
<dbReference type="AlphaFoldDB" id="A0A117LF34"/>
<evidence type="ECO:0000313" key="10">
    <source>
        <dbReference type="Proteomes" id="UP000057043"/>
    </source>
</evidence>
<dbReference type="HAMAP" id="MF_00378">
    <property type="entry name" value="Exonuc_7_L"/>
    <property type="match status" value="1"/>
</dbReference>
<accession>A0A117LF34</accession>
<dbReference type="Proteomes" id="UP000053961">
    <property type="component" value="Unassembled WGS sequence"/>
</dbReference>
<dbReference type="GO" id="GO:0009318">
    <property type="term" value="C:exodeoxyribonuclease VII complex"/>
    <property type="evidence" value="ECO:0007669"/>
    <property type="project" value="InterPro"/>
</dbReference>
<evidence type="ECO:0000313" key="8">
    <source>
        <dbReference type="EMBL" id="KUK94680.1"/>
    </source>
</evidence>
<feature type="domain" description="Exonuclease VII large subunit C-terminal" evidence="5">
    <location>
        <begin position="126"/>
        <end position="333"/>
    </location>
</feature>
<evidence type="ECO:0000256" key="2">
    <source>
        <dbReference type="ARBA" id="ARBA00022722"/>
    </source>
</evidence>
<protein>
    <submittedName>
        <fullName evidence="7">Exodeoxyribonuclease VII, large subunit</fullName>
    </submittedName>
</protein>
<reference evidence="9 10" key="2">
    <citation type="journal article" date="2015" name="MBio">
        <title>Genome-Resolved Metagenomic Analysis Reveals Roles for Candidate Phyla and Other Microbial Community Members in Biogeochemical Transformations in Oil Reservoirs.</title>
        <authorList>
            <person name="Hu P."/>
            <person name="Tom L."/>
            <person name="Singh A."/>
            <person name="Thomas B.C."/>
            <person name="Baker B.J."/>
            <person name="Piceno Y.M."/>
            <person name="Andersen G.L."/>
            <person name="Banfield J.F."/>
        </authorList>
    </citation>
    <scope>NUCLEOTIDE SEQUENCE [LARGE SCALE GENOMIC DNA]</scope>
    <source>
        <strain evidence="7">57_489</strain>
    </source>
</reference>
<dbReference type="EMBL" id="LGFT01000054">
    <property type="protein sequence ID" value="KUK43690.1"/>
    <property type="molecule type" value="Genomic_DNA"/>
</dbReference>
<keyword evidence="4" id="KW-0269">Exonuclease</keyword>
<dbReference type="InterPro" id="IPR020579">
    <property type="entry name" value="Exonuc_VII_lsu_C"/>
</dbReference>
<evidence type="ECO:0000313" key="7">
    <source>
        <dbReference type="EMBL" id="KUK43690.1"/>
    </source>
</evidence>
<evidence type="ECO:0000313" key="9">
    <source>
        <dbReference type="Proteomes" id="UP000053961"/>
    </source>
</evidence>
<evidence type="ECO:0000256" key="1">
    <source>
        <dbReference type="ARBA" id="ARBA00022490"/>
    </source>
</evidence>
<dbReference type="CDD" id="cd04489">
    <property type="entry name" value="ExoVII_LU_OBF"/>
    <property type="match status" value="1"/>
</dbReference>